<keyword evidence="11" id="KW-1185">Reference proteome</keyword>
<evidence type="ECO:0000256" key="1">
    <source>
        <dbReference type="ARBA" id="ARBA00001946"/>
    </source>
</evidence>
<dbReference type="EC" id="3.1.-.-" evidence="8"/>
<dbReference type="GO" id="GO:0004519">
    <property type="term" value="F:endonuclease activity"/>
    <property type="evidence" value="ECO:0007669"/>
    <property type="project" value="UniProtKB-KW"/>
</dbReference>
<dbReference type="PANTHER" id="PTHR33653">
    <property type="entry name" value="RIBONUCLEASE VAPC2"/>
    <property type="match status" value="1"/>
</dbReference>
<evidence type="ECO:0000313" key="10">
    <source>
        <dbReference type="EMBL" id="MBB3924328.1"/>
    </source>
</evidence>
<dbReference type="HAMAP" id="MF_00265">
    <property type="entry name" value="VapC_Nob1"/>
    <property type="match status" value="1"/>
</dbReference>
<keyword evidence="8" id="KW-0800">Toxin</keyword>
<organism evidence="10 11">
    <name type="scientific">Sphingobium jiangsuense</name>
    <dbReference type="NCBI Taxonomy" id="870476"/>
    <lineage>
        <taxon>Bacteria</taxon>
        <taxon>Pseudomonadati</taxon>
        <taxon>Pseudomonadota</taxon>
        <taxon>Alphaproteobacteria</taxon>
        <taxon>Sphingomonadales</taxon>
        <taxon>Sphingomonadaceae</taxon>
        <taxon>Sphingobium</taxon>
    </lineage>
</organism>
<dbReference type="EMBL" id="JACIDT010000001">
    <property type="protein sequence ID" value="MBB3924328.1"/>
    <property type="molecule type" value="Genomic_DNA"/>
</dbReference>
<dbReference type="GO" id="GO:0004540">
    <property type="term" value="F:RNA nuclease activity"/>
    <property type="evidence" value="ECO:0007669"/>
    <property type="project" value="InterPro"/>
</dbReference>
<reference evidence="10 11" key="1">
    <citation type="submission" date="2020-08" db="EMBL/GenBank/DDBJ databases">
        <title>Genomic Encyclopedia of Type Strains, Phase IV (KMG-IV): sequencing the most valuable type-strain genomes for metagenomic binning, comparative biology and taxonomic classification.</title>
        <authorList>
            <person name="Goeker M."/>
        </authorList>
    </citation>
    <scope>NUCLEOTIDE SEQUENCE [LARGE SCALE GENOMIC DNA]</scope>
    <source>
        <strain evidence="10 11">DSM 26189</strain>
    </source>
</reference>
<evidence type="ECO:0000256" key="2">
    <source>
        <dbReference type="ARBA" id="ARBA00022649"/>
    </source>
</evidence>
<keyword evidence="6 8" id="KW-0460">Magnesium</keyword>
<sequence length="128" mass="14060">MYLLDTNACIDFLLGRSEPLRERIGRHFGTLAVSAITVAELRVGSRTSSDPQRDGQRIDNFVALVGLVPFDDKAAECYGRVVREVGVRRKSFDRLIGAHALSLGLTLVTDNEADFADIPGLGLENWTI</sequence>
<feature type="binding site" evidence="8">
    <location>
        <position position="5"/>
    </location>
    <ligand>
        <name>Mg(2+)</name>
        <dbReference type="ChEBI" id="CHEBI:18420"/>
    </ligand>
</feature>
<evidence type="ECO:0000256" key="3">
    <source>
        <dbReference type="ARBA" id="ARBA00022722"/>
    </source>
</evidence>
<keyword evidence="4 8" id="KW-0479">Metal-binding</keyword>
<accession>A0A7W6FN19</accession>
<evidence type="ECO:0000256" key="6">
    <source>
        <dbReference type="ARBA" id="ARBA00022842"/>
    </source>
</evidence>
<dbReference type="InterPro" id="IPR050556">
    <property type="entry name" value="Type_II_TA_system_RNase"/>
</dbReference>
<dbReference type="InterPro" id="IPR002716">
    <property type="entry name" value="PIN_dom"/>
</dbReference>
<comment type="caution">
    <text evidence="10">The sequence shown here is derived from an EMBL/GenBank/DDBJ whole genome shotgun (WGS) entry which is preliminary data.</text>
</comment>
<proteinExistence type="inferred from homology"/>
<keyword evidence="3 8" id="KW-0540">Nuclease</keyword>
<feature type="binding site" evidence="8">
    <location>
        <position position="93"/>
    </location>
    <ligand>
        <name>Mg(2+)</name>
        <dbReference type="ChEBI" id="CHEBI:18420"/>
    </ligand>
</feature>
<keyword evidence="10" id="KW-0255">Endonuclease</keyword>
<dbReference type="RefSeq" id="WP_188069916.1">
    <property type="nucleotide sequence ID" value="NZ_BSPS01000067.1"/>
</dbReference>
<dbReference type="GO" id="GO:0090729">
    <property type="term" value="F:toxin activity"/>
    <property type="evidence" value="ECO:0007669"/>
    <property type="project" value="UniProtKB-KW"/>
</dbReference>
<dbReference type="GO" id="GO:0016787">
    <property type="term" value="F:hydrolase activity"/>
    <property type="evidence" value="ECO:0007669"/>
    <property type="project" value="UniProtKB-KW"/>
</dbReference>
<protein>
    <recommendedName>
        <fullName evidence="8">Ribonuclease VapC</fullName>
        <shortName evidence="8">RNase VapC</shortName>
        <ecNumber evidence="8">3.1.-.-</ecNumber>
    </recommendedName>
    <alternativeName>
        <fullName evidence="8">Toxin VapC</fullName>
    </alternativeName>
</protein>
<dbReference type="CDD" id="cd18736">
    <property type="entry name" value="PIN_CcVapC1-like"/>
    <property type="match status" value="1"/>
</dbReference>
<evidence type="ECO:0000313" key="11">
    <source>
        <dbReference type="Proteomes" id="UP000571950"/>
    </source>
</evidence>
<keyword evidence="2 8" id="KW-1277">Toxin-antitoxin system</keyword>
<comment type="cofactor">
    <cofactor evidence="1 8">
        <name>Mg(2+)</name>
        <dbReference type="ChEBI" id="CHEBI:18420"/>
    </cofactor>
</comment>
<feature type="domain" description="PIN" evidence="9">
    <location>
        <begin position="2"/>
        <end position="119"/>
    </location>
</feature>
<dbReference type="GO" id="GO:0000287">
    <property type="term" value="F:magnesium ion binding"/>
    <property type="evidence" value="ECO:0007669"/>
    <property type="project" value="UniProtKB-UniRule"/>
</dbReference>
<dbReference type="Gene3D" id="3.40.50.1010">
    <property type="entry name" value="5'-nuclease"/>
    <property type="match status" value="1"/>
</dbReference>
<evidence type="ECO:0000256" key="5">
    <source>
        <dbReference type="ARBA" id="ARBA00022801"/>
    </source>
</evidence>
<gene>
    <name evidence="8" type="primary">vapC</name>
    <name evidence="10" type="ORF">GGR43_000022</name>
</gene>
<dbReference type="SUPFAM" id="SSF88723">
    <property type="entry name" value="PIN domain-like"/>
    <property type="match status" value="1"/>
</dbReference>
<evidence type="ECO:0000259" key="9">
    <source>
        <dbReference type="Pfam" id="PF01850"/>
    </source>
</evidence>
<evidence type="ECO:0000256" key="7">
    <source>
        <dbReference type="ARBA" id="ARBA00038093"/>
    </source>
</evidence>
<dbReference type="Pfam" id="PF01850">
    <property type="entry name" value="PIN"/>
    <property type="match status" value="1"/>
</dbReference>
<evidence type="ECO:0000256" key="8">
    <source>
        <dbReference type="HAMAP-Rule" id="MF_00265"/>
    </source>
</evidence>
<keyword evidence="5 8" id="KW-0378">Hydrolase</keyword>
<dbReference type="InterPro" id="IPR022907">
    <property type="entry name" value="VapC_family"/>
</dbReference>
<dbReference type="Proteomes" id="UP000571950">
    <property type="component" value="Unassembled WGS sequence"/>
</dbReference>
<dbReference type="PANTHER" id="PTHR33653:SF1">
    <property type="entry name" value="RIBONUCLEASE VAPC2"/>
    <property type="match status" value="1"/>
</dbReference>
<comment type="similarity">
    <text evidence="7 8">Belongs to the PINc/VapC protein family.</text>
</comment>
<dbReference type="InterPro" id="IPR029060">
    <property type="entry name" value="PIN-like_dom_sf"/>
</dbReference>
<name>A0A7W6FN19_9SPHN</name>
<comment type="function">
    <text evidence="8">Toxic component of a toxin-antitoxin (TA) system. An RNase.</text>
</comment>
<dbReference type="AlphaFoldDB" id="A0A7W6FN19"/>
<evidence type="ECO:0000256" key="4">
    <source>
        <dbReference type="ARBA" id="ARBA00022723"/>
    </source>
</evidence>